<reference evidence="2 3" key="1">
    <citation type="submission" date="2021-01" db="EMBL/GenBank/DDBJ databases">
        <title>Chromosome-level genome assembly of a human fungal pathogen reveals clustering of transcriptionally co-regulated genes.</title>
        <authorList>
            <person name="Voorhies M."/>
            <person name="Cohen S."/>
            <person name="Shea T.P."/>
            <person name="Petrus S."/>
            <person name="Munoz J.F."/>
            <person name="Poplawski S."/>
            <person name="Goldman W.E."/>
            <person name="Michael T."/>
            <person name="Cuomo C.A."/>
            <person name="Sil A."/>
            <person name="Beyhan S."/>
        </authorList>
    </citation>
    <scope>NUCLEOTIDE SEQUENCE [LARGE SCALE GENOMIC DNA]</scope>
    <source>
        <strain evidence="2 3">G184AR</strain>
    </source>
</reference>
<evidence type="ECO:0000313" key="2">
    <source>
        <dbReference type="EMBL" id="KAG5293398.1"/>
    </source>
</evidence>
<dbReference type="AlphaFoldDB" id="A0A8H7YPV4"/>
<feature type="transmembrane region" description="Helical" evidence="1">
    <location>
        <begin position="102"/>
        <end position="122"/>
    </location>
</feature>
<gene>
    <name evidence="2" type="ORF">I7I52_04691</name>
</gene>
<accession>A0A8H7YPV4</accession>
<proteinExistence type="predicted"/>
<dbReference type="EMBL" id="JAEVHI010000004">
    <property type="protein sequence ID" value="KAG5293398.1"/>
    <property type="molecule type" value="Genomic_DNA"/>
</dbReference>
<evidence type="ECO:0000313" key="3">
    <source>
        <dbReference type="Proteomes" id="UP000670092"/>
    </source>
</evidence>
<organism evidence="2 3">
    <name type="scientific">Ajellomyces capsulatus</name>
    <name type="common">Darling's disease fungus</name>
    <name type="synonym">Histoplasma capsulatum</name>
    <dbReference type="NCBI Taxonomy" id="5037"/>
    <lineage>
        <taxon>Eukaryota</taxon>
        <taxon>Fungi</taxon>
        <taxon>Dikarya</taxon>
        <taxon>Ascomycota</taxon>
        <taxon>Pezizomycotina</taxon>
        <taxon>Eurotiomycetes</taxon>
        <taxon>Eurotiomycetidae</taxon>
        <taxon>Onygenales</taxon>
        <taxon>Ajellomycetaceae</taxon>
        <taxon>Histoplasma</taxon>
    </lineage>
</organism>
<keyword evidence="1" id="KW-0472">Membrane</keyword>
<sequence>MLCNATNSRTGFFHIVSNRSDTVDTSIGRILVSINIHVGKLKISNVFPAGFFTSIDVVHEDPPFDSHCPMISMHSTLRSATRQHVCQGCRNIPNAPPNRQMMMMMMMMMMMIVMTTTCQYHYSPCFNVR</sequence>
<keyword evidence="1" id="KW-1133">Transmembrane helix</keyword>
<comment type="caution">
    <text evidence="2">The sequence shown here is derived from an EMBL/GenBank/DDBJ whole genome shotgun (WGS) entry which is preliminary data.</text>
</comment>
<dbReference type="VEuPathDB" id="FungiDB:I7I52_04691"/>
<name>A0A8H7YPV4_AJECA</name>
<keyword evidence="1" id="KW-0812">Transmembrane</keyword>
<evidence type="ECO:0000256" key="1">
    <source>
        <dbReference type="SAM" id="Phobius"/>
    </source>
</evidence>
<protein>
    <submittedName>
        <fullName evidence="2">Uncharacterized protein</fullName>
    </submittedName>
</protein>
<dbReference type="Proteomes" id="UP000670092">
    <property type="component" value="Unassembled WGS sequence"/>
</dbReference>